<keyword evidence="4" id="KW-0998">Cell outer membrane</keyword>
<comment type="subcellular location">
    <subcellularLocation>
        <location evidence="1">Cell outer membrane</location>
        <topology evidence="1">Peripheral membrane protein</topology>
    </subcellularLocation>
</comment>
<dbReference type="EMBL" id="JBFRUW010000082">
    <property type="protein sequence ID" value="MFA0570402.1"/>
    <property type="molecule type" value="Genomic_DNA"/>
</dbReference>
<keyword evidence="3" id="KW-0732">Signal</keyword>
<keyword evidence="4" id="KW-0472">Membrane</keyword>
<dbReference type="PANTHER" id="PTHR35936">
    <property type="entry name" value="MEMBRANE-BOUND LYTIC MUREIN TRANSGLYCOSYLASE F"/>
    <property type="match status" value="1"/>
</dbReference>
<comment type="similarity">
    <text evidence="2">Belongs to the bacterial solute-binding protein 3 family.</text>
</comment>
<dbReference type="CDD" id="cd01009">
    <property type="entry name" value="PBP2_YfhD_N"/>
    <property type="match status" value="1"/>
</dbReference>
<dbReference type="SUPFAM" id="SSF53955">
    <property type="entry name" value="Lysozyme-like"/>
    <property type="match status" value="1"/>
</dbReference>
<dbReference type="CDD" id="cd13403">
    <property type="entry name" value="MLTF-like"/>
    <property type="match status" value="1"/>
</dbReference>
<dbReference type="SUPFAM" id="SSF53850">
    <property type="entry name" value="Periplasmic binding protein-like II"/>
    <property type="match status" value="1"/>
</dbReference>
<protein>
    <submittedName>
        <fullName evidence="6">Transporter substrate-binding domain-containing protein</fullName>
    </submittedName>
</protein>
<dbReference type="PANTHER" id="PTHR35936:SF19">
    <property type="entry name" value="AMINO-ACID-BINDING PROTEIN YXEM-RELATED"/>
    <property type="match status" value="1"/>
</dbReference>
<dbReference type="RefSeq" id="WP_372267839.1">
    <property type="nucleotide sequence ID" value="NZ_JBFRUW010000082.1"/>
</dbReference>
<sequence>MDVSRLILLILIVGFTPILNALELSPLSNAPYVGDLDQLKKKGTVRVLVSADLGFYFIEDGKPKGIIAEMLYHFEKSLKKKNPYLNVQIIPVQRDDLLPSLKSGYGDVAVANLTITDKRLKVIDFANPMIQNGKELFITGLKTESFTSIDQLSGREVWIRASSSYFESIQRVNEELNKKGLPPVYVHFIEESLQDYELIELVNQGYIESTILDSHKARLWLNVMDNIQIHESLPLRENSKIAWALRKNSPQLKKEINKYVKTARSGTLLGNVIYQKYIDNTRWLSRVLNPKKVDRVANLSEVFQKYSSKYEFDPLMMSAQGFQESGLDQSRVSHKGAIGVMQVLPSTARDKNVNIPNIHKVDNNIHAGIKYMRFIKDRYFNDEAISPDDQIYFTLAAYNAGPAKIRKMRKLAKTKGYNPNVWFKNVEIITRKYVSKEPVTYVTNINRYYVIYKQLEAIQAIKGSGNARLLKNNASFK</sequence>
<feature type="domain" description="Solute-binding protein family 3/N-terminal" evidence="5">
    <location>
        <begin position="44"/>
        <end position="281"/>
    </location>
</feature>
<evidence type="ECO:0000256" key="3">
    <source>
        <dbReference type="ARBA" id="ARBA00022729"/>
    </source>
</evidence>
<dbReference type="Pfam" id="PF01464">
    <property type="entry name" value="SLT"/>
    <property type="match status" value="1"/>
</dbReference>
<evidence type="ECO:0000313" key="6">
    <source>
        <dbReference type="EMBL" id="MFA0570402.1"/>
    </source>
</evidence>
<evidence type="ECO:0000256" key="1">
    <source>
        <dbReference type="ARBA" id="ARBA00004339"/>
    </source>
</evidence>
<comment type="caution">
    <text evidence="6">The sequence shown here is derived from an EMBL/GenBank/DDBJ whole genome shotgun (WGS) entry which is preliminary data.</text>
</comment>
<evidence type="ECO:0000313" key="7">
    <source>
        <dbReference type="Proteomes" id="UP001570417"/>
    </source>
</evidence>
<name>A0ABV4NGT8_9VIBR</name>
<reference evidence="6 7" key="1">
    <citation type="journal article" date="2024" name="ISME J.">
        <title>Tailless and filamentous prophages are predominant in marine Vibrio.</title>
        <authorList>
            <person name="Steensen K."/>
            <person name="Seneca J."/>
            <person name="Bartlau N."/>
            <person name="Yu X.A."/>
            <person name="Hussain F.A."/>
            <person name="Polz M.F."/>
        </authorList>
    </citation>
    <scope>NUCLEOTIDE SEQUENCE [LARGE SCALE GENOMIC DNA]</scope>
    <source>
        <strain evidence="6 7">10N.222.51.A1</strain>
    </source>
</reference>
<dbReference type="Gene3D" id="1.10.530.10">
    <property type="match status" value="1"/>
</dbReference>
<gene>
    <name evidence="6" type="ORF">AB4566_19225</name>
</gene>
<evidence type="ECO:0000256" key="2">
    <source>
        <dbReference type="ARBA" id="ARBA00010333"/>
    </source>
</evidence>
<dbReference type="InterPro" id="IPR023346">
    <property type="entry name" value="Lysozyme-like_dom_sf"/>
</dbReference>
<evidence type="ECO:0000259" key="5">
    <source>
        <dbReference type="SMART" id="SM00062"/>
    </source>
</evidence>
<dbReference type="InterPro" id="IPR001638">
    <property type="entry name" value="Solute-binding_3/MltF_N"/>
</dbReference>
<keyword evidence="7" id="KW-1185">Reference proteome</keyword>
<dbReference type="InterPro" id="IPR008258">
    <property type="entry name" value="Transglycosylase_SLT_dom_1"/>
</dbReference>
<organism evidence="6 7">
    <name type="scientific">Vibrio gallaecicus</name>
    <dbReference type="NCBI Taxonomy" id="552386"/>
    <lineage>
        <taxon>Bacteria</taxon>
        <taxon>Pseudomonadati</taxon>
        <taxon>Pseudomonadota</taxon>
        <taxon>Gammaproteobacteria</taxon>
        <taxon>Vibrionales</taxon>
        <taxon>Vibrionaceae</taxon>
        <taxon>Vibrio</taxon>
    </lineage>
</organism>
<dbReference type="Pfam" id="PF00497">
    <property type="entry name" value="SBP_bac_3"/>
    <property type="match status" value="1"/>
</dbReference>
<dbReference type="SMART" id="SM00062">
    <property type="entry name" value="PBPb"/>
    <property type="match status" value="1"/>
</dbReference>
<dbReference type="Gene3D" id="3.40.190.10">
    <property type="entry name" value="Periplasmic binding protein-like II"/>
    <property type="match status" value="2"/>
</dbReference>
<accession>A0ABV4NGT8</accession>
<proteinExistence type="inferred from homology"/>
<evidence type="ECO:0000256" key="4">
    <source>
        <dbReference type="ARBA" id="ARBA00023237"/>
    </source>
</evidence>
<dbReference type="Proteomes" id="UP001570417">
    <property type="component" value="Unassembled WGS sequence"/>
</dbReference>